<accession>A0A5E7W7N6</accession>
<evidence type="ECO:0000313" key="1">
    <source>
        <dbReference type="EMBL" id="VVQ30687.1"/>
    </source>
</evidence>
<organism evidence="1 2">
    <name type="scientific">Pseudomonas fluorescens</name>
    <dbReference type="NCBI Taxonomy" id="294"/>
    <lineage>
        <taxon>Bacteria</taxon>
        <taxon>Pseudomonadati</taxon>
        <taxon>Pseudomonadota</taxon>
        <taxon>Gammaproteobacteria</taxon>
        <taxon>Pseudomonadales</taxon>
        <taxon>Pseudomonadaceae</taxon>
        <taxon>Pseudomonas</taxon>
    </lineage>
</organism>
<sequence length="78" mass="8768">MISDGTAVKQATSAARHRRYRAPVDLANTLKFPLQRPLRMAWNSQANATRLIFYHPTLSIHDSPSTSLTLWQSDGPSF</sequence>
<dbReference type="EMBL" id="CABVJH010000003">
    <property type="protein sequence ID" value="VVQ30687.1"/>
    <property type="molecule type" value="Genomic_DNA"/>
</dbReference>
<protein>
    <submittedName>
        <fullName evidence="1">Uncharacterized protein</fullName>
    </submittedName>
</protein>
<name>A0A5E7W7N6_PSEFL</name>
<evidence type="ECO:0000313" key="2">
    <source>
        <dbReference type="Proteomes" id="UP000325645"/>
    </source>
</evidence>
<proteinExistence type="predicted"/>
<dbReference type="AlphaFoldDB" id="A0A5E7W7N6"/>
<gene>
    <name evidence="1" type="ORF">PS943_01966</name>
</gene>
<reference evidence="1 2" key="1">
    <citation type="submission" date="2019-09" db="EMBL/GenBank/DDBJ databases">
        <authorList>
            <person name="Chandra G."/>
            <person name="Truman W A."/>
        </authorList>
    </citation>
    <scope>NUCLEOTIDE SEQUENCE [LARGE SCALE GENOMIC DNA]</scope>
    <source>
        <strain evidence="1">PS943</strain>
    </source>
</reference>
<dbReference type="Proteomes" id="UP000325645">
    <property type="component" value="Unassembled WGS sequence"/>
</dbReference>